<organism evidence="2">
    <name type="scientific">Pithovirus LCPAC101</name>
    <dbReference type="NCBI Taxonomy" id="2506586"/>
    <lineage>
        <taxon>Viruses</taxon>
        <taxon>Pithoviruses</taxon>
    </lineage>
</organism>
<evidence type="ECO:0000256" key="1">
    <source>
        <dbReference type="SAM" id="MobiDB-lite"/>
    </source>
</evidence>
<name>A0A481Z2S7_9VIRU</name>
<evidence type="ECO:0000313" key="2">
    <source>
        <dbReference type="EMBL" id="QBK90072.1"/>
    </source>
</evidence>
<protein>
    <submittedName>
        <fullName evidence="2">Uncharacterized protein</fullName>
    </submittedName>
</protein>
<gene>
    <name evidence="2" type="ORF">LCPAC101_03570</name>
</gene>
<feature type="region of interest" description="Disordered" evidence="1">
    <location>
        <begin position="484"/>
        <end position="504"/>
    </location>
</feature>
<accession>A0A481Z2S7</accession>
<dbReference type="EMBL" id="MK500461">
    <property type="protein sequence ID" value="QBK90072.1"/>
    <property type="molecule type" value="Genomic_DNA"/>
</dbReference>
<sequence>MTVQISHSVKIPIVSQSDISTVNTDLPDNLAITQLSPTYHIAFVNTSVGPNLGKIHDSKDRVLTYPISDYFQDLDTAYDSVKTFENPVVCLVGSSDVEPTFLTRDLYEDVIFISGNRTGNSENISIAGVNKTRSETQTIIIKSSLVITFRNCELYYNLFASPIESVRAEVPFLLERSIVVGSSFFRPIDIIKRVDGYVSGINRTILIDTLFLIGDVNDFERNSDILFVDNFINISKDLTGEGDCVDGVRRYSLYTHILGIITGGGTRGDFVRHMVWATTWFGSTETGTSAQAPIVITSGQILEQTKLYRNNREIRNEFIITTLELPRRCRRRSSFNKNTLNKLNNNKFEPAGAINVFRDSELIILIDDELIIPTPSLINNKIVFPKSNTRIKKRTNKNRNIPSVDIPDPSYIFCAEMAREELATNNLMFALMENTTIDFSSTSVTDVPFIKLTDTEFVEGINIVSSGVEVPLVMSDIPNASVQNTYSFSGNDDSNTTNSPGNRLGYEKITKSTALTQKSHEIVYINALNDDIEVILPTTGLNLNGKKFTLKRIDTRSNTVIVRAENGKCIDTYKYLKLTSKSINNKCGCSKRNLGKALVVQFVEGIYYII</sequence>
<feature type="compositionally biased region" description="Polar residues" evidence="1">
    <location>
        <begin position="484"/>
        <end position="501"/>
    </location>
</feature>
<proteinExistence type="predicted"/>
<reference evidence="2" key="1">
    <citation type="journal article" date="2019" name="MBio">
        <title>Virus Genomes from Deep Sea Sediments Expand the Ocean Megavirome and Support Independent Origins of Viral Gigantism.</title>
        <authorList>
            <person name="Backstrom D."/>
            <person name="Yutin N."/>
            <person name="Jorgensen S.L."/>
            <person name="Dharamshi J."/>
            <person name="Homa F."/>
            <person name="Zaremba-Niedwiedzka K."/>
            <person name="Spang A."/>
            <person name="Wolf Y.I."/>
            <person name="Koonin E.V."/>
            <person name="Ettema T.J."/>
        </authorList>
    </citation>
    <scope>NUCLEOTIDE SEQUENCE</scope>
</reference>